<organism evidence="10 11">
    <name type="scientific">Ideonella livida</name>
    <dbReference type="NCBI Taxonomy" id="2707176"/>
    <lineage>
        <taxon>Bacteria</taxon>
        <taxon>Pseudomonadati</taxon>
        <taxon>Pseudomonadota</taxon>
        <taxon>Betaproteobacteria</taxon>
        <taxon>Burkholderiales</taxon>
        <taxon>Sphaerotilaceae</taxon>
        <taxon>Ideonella</taxon>
    </lineage>
</organism>
<dbReference type="GO" id="GO:0005886">
    <property type="term" value="C:plasma membrane"/>
    <property type="evidence" value="ECO:0007669"/>
    <property type="project" value="UniProtKB-SubCell"/>
</dbReference>
<evidence type="ECO:0000256" key="8">
    <source>
        <dbReference type="SAM" id="Phobius"/>
    </source>
</evidence>
<gene>
    <name evidence="10" type="ORF">G3A44_16285</name>
</gene>
<feature type="transmembrane region" description="Helical" evidence="8">
    <location>
        <begin position="97"/>
        <end position="116"/>
    </location>
</feature>
<dbReference type="InterPro" id="IPR050297">
    <property type="entry name" value="LipidA_mod_glycosyltrf_83"/>
</dbReference>
<protein>
    <recommendedName>
        <fullName evidence="9">Glycosyltransferase RgtA/B/C/D-like domain-containing protein</fullName>
    </recommendedName>
</protein>
<evidence type="ECO:0000256" key="2">
    <source>
        <dbReference type="ARBA" id="ARBA00022475"/>
    </source>
</evidence>
<sequence length="586" mass="64047">MHKTTGEQDPGGSGAGRRADAWLMGLLTGLWCAAVAAAGWGGDYPVNDDWVYAISVRTLLETGRFHLPDFSQALTLPHVYWGAAFAWLGGGFGFVPLRLSVTLLGLVGLLLAYRLLRDAGAHPAVAASAAGALGLNPLYFSLSLTYMSDVTFCVLVMATVLAWGRWLDGRGARWGLLGGLCGVLAALTRQFGLVLLPALLLSMAWRDGLTRSTWWRGLALVAVVVLAYGLLQHWLMLQGRQPSLQQPVSELLWRWLKWGRVAILLLYAAMLLSPLALLWAAQRRQAWREAGCPGYDRRLLLLSLLQLPLMLAWGKYFPAWTNVLQPWGIGPVTLRDNLLLGLHVPQTPLWLWGLWGGLTLLAAWTVAVLVEAAWARRQAATPGRAAWRAGFAVPVGWAQARARWSAQTVLAAVAAALLGLAICFGPATFFDRYLLPVLPLLALVGVRCWPQAARPPAPKALALAAGLCALQLALAVVGVRDFWAMSEAKWQAVARLHARGIGPQVLDGGYDYNGWLLYRRGGPSTLPDKSWYWVEDDAYQLALGPMPGYRLLETVPYQRRLTGRTEQIHILQRQAPSAAQQAPVRP</sequence>
<evidence type="ECO:0000256" key="3">
    <source>
        <dbReference type="ARBA" id="ARBA00022676"/>
    </source>
</evidence>
<comment type="caution">
    <text evidence="10">The sequence shown here is derived from an EMBL/GenBank/DDBJ whole genome shotgun (WGS) entry which is preliminary data.</text>
</comment>
<reference evidence="10 11" key="1">
    <citation type="submission" date="2020-02" db="EMBL/GenBank/DDBJ databases">
        <title>Ideonella bacterium strain TBM-1.</title>
        <authorList>
            <person name="Chen W.-M."/>
        </authorList>
    </citation>
    <scope>NUCLEOTIDE SEQUENCE [LARGE SCALE GENOMIC DNA]</scope>
    <source>
        <strain evidence="10 11">TBM-1</strain>
    </source>
</reference>
<feature type="transmembrane region" description="Helical" evidence="8">
    <location>
        <begin position="409"/>
        <end position="427"/>
    </location>
</feature>
<accession>A0A7C9PJG5</accession>
<dbReference type="EMBL" id="JAAGOH010000021">
    <property type="protein sequence ID" value="NDY92751.1"/>
    <property type="molecule type" value="Genomic_DNA"/>
</dbReference>
<feature type="transmembrane region" description="Helical" evidence="8">
    <location>
        <begin position="299"/>
        <end position="317"/>
    </location>
</feature>
<evidence type="ECO:0000313" key="10">
    <source>
        <dbReference type="EMBL" id="NDY92751.1"/>
    </source>
</evidence>
<dbReference type="InterPro" id="IPR038731">
    <property type="entry name" value="RgtA/B/C-like"/>
</dbReference>
<dbReference type="Proteomes" id="UP000484255">
    <property type="component" value="Unassembled WGS sequence"/>
</dbReference>
<keyword evidence="3" id="KW-0328">Glycosyltransferase</keyword>
<dbReference type="PANTHER" id="PTHR33908:SF11">
    <property type="entry name" value="MEMBRANE PROTEIN"/>
    <property type="match status" value="1"/>
</dbReference>
<name>A0A7C9PJG5_9BURK</name>
<dbReference type="Pfam" id="PF13231">
    <property type="entry name" value="PMT_2"/>
    <property type="match status" value="1"/>
</dbReference>
<keyword evidence="5 8" id="KW-0812">Transmembrane</keyword>
<evidence type="ECO:0000256" key="1">
    <source>
        <dbReference type="ARBA" id="ARBA00004651"/>
    </source>
</evidence>
<dbReference type="GO" id="GO:0009103">
    <property type="term" value="P:lipopolysaccharide biosynthetic process"/>
    <property type="evidence" value="ECO:0007669"/>
    <property type="project" value="UniProtKB-ARBA"/>
</dbReference>
<dbReference type="RefSeq" id="WP_163458801.1">
    <property type="nucleotide sequence ID" value="NZ_JAAGOH010000021.1"/>
</dbReference>
<evidence type="ECO:0000256" key="5">
    <source>
        <dbReference type="ARBA" id="ARBA00022692"/>
    </source>
</evidence>
<feature type="transmembrane region" description="Helical" evidence="8">
    <location>
        <begin position="349"/>
        <end position="374"/>
    </location>
</feature>
<feature type="transmembrane region" description="Helical" evidence="8">
    <location>
        <begin position="461"/>
        <end position="479"/>
    </location>
</feature>
<feature type="domain" description="Glycosyltransferase RgtA/B/C/D-like" evidence="9">
    <location>
        <begin position="80"/>
        <end position="226"/>
    </location>
</feature>
<keyword evidence="7 8" id="KW-0472">Membrane</keyword>
<evidence type="ECO:0000259" key="9">
    <source>
        <dbReference type="Pfam" id="PF13231"/>
    </source>
</evidence>
<comment type="subcellular location">
    <subcellularLocation>
        <location evidence="1">Cell membrane</location>
        <topology evidence="1">Multi-pass membrane protein</topology>
    </subcellularLocation>
</comment>
<feature type="transmembrane region" description="Helical" evidence="8">
    <location>
        <begin position="255"/>
        <end position="279"/>
    </location>
</feature>
<evidence type="ECO:0000256" key="4">
    <source>
        <dbReference type="ARBA" id="ARBA00022679"/>
    </source>
</evidence>
<dbReference type="AlphaFoldDB" id="A0A7C9PJG5"/>
<keyword evidence="6 8" id="KW-1133">Transmembrane helix</keyword>
<feature type="transmembrane region" description="Helical" evidence="8">
    <location>
        <begin position="213"/>
        <end position="235"/>
    </location>
</feature>
<dbReference type="PANTHER" id="PTHR33908">
    <property type="entry name" value="MANNOSYLTRANSFERASE YKCB-RELATED"/>
    <property type="match status" value="1"/>
</dbReference>
<dbReference type="GO" id="GO:0016763">
    <property type="term" value="F:pentosyltransferase activity"/>
    <property type="evidence" value="ECO:0007669"/>
    <property type="project" value="TreeGrafter"/>
</dbReference>
<evidence type="ECO:0000313" key="11">
    <source>
        <dbReference type="Proteomes" id="UP000484255"/>
    </source>
</evidence>
<proteinExistence type="predicted"/>
<evidence type="ECO:0000256" key="6">
    <source>
        <dbReference type="ARBA" id="ARBA00022989"/>
    </source>
</evidence>
<keyword evidence="11" id="KW-1185">Reference proteome</keyword>
<evidence type="ECO:0000256" key="7">
    <source>
        <dbReference type="ARBA" id="ARBA00023136"/>
    </source>
</evidence>
<keyword evidence="2" id="KW-1003">Cell membrane</keyword>
<keyword evidence="4" id="KW-0808">Transferase</keyword>
<feature type="transmembrane region" description="Helical" evidence="8">
    <location>
        <begin position="176"/>
        <end position="201"/>
    </location>
</feature>
<feature type="transmembrane region" description="Helical" evidence="8">
    <location>
        <begin position="21"/>
        <end position="40"/>
    </location>
</feature>
<feature type="transmembrane region" description="Helical" evidence="8">
    <location>
        <begin position="137"/>
        <end position="164"/>
    </location>
</feature>